<evidence type="ECO:0000256" key="7">
    <source>
        <dbReference type="ARBA" id="ARBA00051587"/>
    </source>
</evidence>
<comment type="pathway">
    <text evidence="2">Bacterial outer membrane biogenesis; LPS O-antigen biosynthesis.</text>
</comment>
<accession>A0A3D8Y703</accession>
<dbReference type="Gene3D" id="3.90.1150.10">
    <property type="entry name" value="Aspartate Aminotransferase, domain 1"/>
    <property type="match status" value="1"/>
</dbReference>
<gene>
    <name evidence="13" type="ORF">DSL64_20315</name>
</gene>
<organism evidence="13 14">
    <name type="scientific">Dyadobacter luteus</name>
    <dbReference type="NCBI Taxonomy" id="2259619"/>
    <lineage>
        <taxon>Bacteria</taxon>
        <taxon>Pseudomonadati</taxon>
        <taxon>Bacteroidota</taxon>
        <taxon>Cytophagia</taxon>
        <taxon>Cytophagales</taxon>
        <taxon>Spirosomataceae</taxon>
        <taxon>Dyadobacter</taxon>
    </lineage>
</organism>
<evidence type="ECO:0000256" key="4">
    <source>
        <dbReference type="ARBA" id="ARBA00022679"/>
    </source>
</evidence>
<dbReference type="PIRSF" id="PIRSF000390">
    <property type="entry name" value="PLP_StrS"/>
    <property type="match status" value="1"/>
</dbReference>
<protein>
    <recommendedName>
        <fullName evidence="9">GDP-perosamine synthase</fullName>
        <ecNumber evidence="8">2.6.1.102</ecNumber>
    </recommendedName>
</protein>
<dbReference type="Gene3D" id="3.40.640.10">
    <property type="entry name" value="Type I PLP-dependent aspartate aminotransferase-like (Major domain)"/>
    <property type="match status" value="1"/>
</dbReference>
<evidence type="ECO:0000256" key="2">
    <source>
        <dbReference type="ARBA" id="ARBA00005125"/>
    </source>
</evidence>
<dbReference type="OrthoDB" id="9810913at2"/>
<comment type="cofactor">
    <cofactor evidence="1">
        <name>pyridoxal 5'-phosphate</name>
        <dbReference type="ChEBI" id="CHEBI:597326"/>
    </cofactor>
</comment>
<comment type="similarity">
    <text evidence="6 12">Belongs to the DegT/DnrJ/EryC1 family.</text>
</comment>
<dbReference type="FunFam" id="3.40.640.10:FF:000090">
    <property type="entry name" value="Pyridoxal phosphate-dependent aminotransferase"/>
    <property type="match status" value="1"/>
</dbReference>
<dbReference type="CDD" id="cd00616">
    <property type="entry name" value="AHBA_syn"/>
    <property type="match status" value="1"/>
</dbReference>
<evidence type="ECO:0000256" key="1">
    <source>
        <dbReference type="ARBA" id="ARBA00001933"/>
    </source>
</evidence>
<keyword evidence="14" id="KW-1185">Reference proteome</keyword>
<comment type="catalytic activity">
    <reaction evidence="7">
        <text>GDP-alpha-D-perosamine + 2-oxoglutarate = GDP-4-dehydro-alpha-D-rhamnose + L-glutamate</text>
        <dbReference type="Rhea" id="RHEA:36779"/>
        <dbReference type="ChEBI" id="CHEBI:16810"/>
        <dbReference type="ChEBI" id="CHEBI:29985"/>
        <dbReference type="ChEBI" id="CHEBI:57964"/>
        <dbReference type="ChEBI" id="CHEBI:73996"/>
        <dbReference type="EC" id="2.6.1.102"/>
    </reaction>
</comment>
<proteinExistence type="inferred from homology"/>
<dbReference type="InterPro" id="IPR000653">
    <property type="entry name" value="DegT/StrS_aminotransferase"/>
</dbReference>
<dbReference type="EMBL" id="QNUL01000019">
    <property type="protein sequence ID" value="REA58706.1"/>
    <property type="molecule type" value="Genomic_DNA"/>
</dbReference>
<feature type="active site" description="Proton acceptor" evidence="10">
    <location>
        <position position="190"/>
    </location>
</feature>
<dbReference type="AlphaFoldDB" id="A0A3D8Y703"/>
<dbReference type="RefSeq" id="WP_115832761.1">
    <property type="nucleotide sequence ID" value="NZ_QNUL01000019.1"/>
</dbReference>
<keyword evidence="5 11" id="KW-0663">Pyridoxal phosphate</keyword>
<evidence type="ECO:0000256" key="5">
    <source>
        <dbReference type="ARBA" id="ARBA00022898"/>
    </source>
</evidence>
<evidence type="ECO:0000256" key="3">
    <source>
        <dbReference type="ARBA" id="ARBA00022576"/>
    </source>
</evidence>
<dbReference type="InterPro" id="IPR015422">
    <property type="entry name" value="PyrdxlP-dep_Trfase_small"/>
</dbReference>
<evidence type="ECO:0000313" key="13">
    <source>
        <dbReference type="EMBL" id="REA58706.1"/>
    </source>
</evidence>
<evidence type="ECO:0000256" key="12">
    <source>
        <dbReference type="RuleBase" id="RU004508"/>
    </source>
</evidence>
<keyword evidence="3 13" id="KW-0032">Aminotransferase</keyword>
<dbReference type="GO" id="GO:0102933">
    <property type="term" value="F:GDP-4-dehydro-6-deoxy-D-mannose-4-aminotransferase activity"/>
    <property type="evidence" value="ECO:0007669"/>
    <property type="project" value="UniProtKB-EC"/>
</dbReference>
<evidence type="ECO:0000313" key="14">
    <source>
        <dbReference type="Proteomes" id="UP000256373"/>
    </source>
</evidence>
<dbReference type="Proteomes" id="UP000256373">
    <property type="component" value="Unassembled WGS sequence"/>
</dbReference>
<dbReference type="EC" id="2.6.1.102" evidence="8"/>
<feature type="modified residue" description="N6-(pyridoxal phosphate)lysine" evidence="11">
    <location>
        <position position="190"/>
    </location>
</feature>
<name>A0A3D8Y703_9BACT</name>
<sequence length="384" mass="42801">MDKRIWLSPPHMSGKEYAYVNEAFAENWVAPVGPHITLFEKELGQYTGMSHVAALSSGTSAIHLALVLANVEKDDIVLCQSLTFVATANPVLYQGAIPVFIDSEPDTWNICPDALETALKYYHRIGKKPKAVIGVHLYGMPCKLDEILYLCDKYDVPFLEDAAEALGSIYNNQQAGSFGKMGIFSFNGNKIVTTSGGGALVSDDSELIKKARFLATQARDEAVHYEHSEIGYNYRMSNISAGIGRGQLEVLDERVRQRRANYTFYHAMLSPFPGISFQPEAAEVISNRWLTAIRIDPNLTGTTSEILRKHLESCNIESRPVWKPMHMQLLFRNAPYFGGSISEQLFAEGLCLPSGSSLSLEEKELIMREIILCITHKQKYPSPE</sequence>
<dbReference type="GO" id="GO:0000271">
    <property type="term" value="P:polysaccharide biosynthetic process"/>
    <property type="evidence" value="ECO:0007669"/>
    <property type="project" value="TreeGrafter"/>
</dbReference>
<dbReference type="PANTHER" id="PTHR30244:SF34">
    <property type="entry name" value="DTDP-4-AMINO-4,6-DIDEOXYGALACTOSE TRANSAMINASE"/>
    <property type="match status" value="1"/>
</dbReference>
<evidence type="ECO:0000256" key="6">
    <source>
        <dbReference type="ARBA" id="ARBA00037999"/>
    </source>
</evidence>
<dbReference type="GO" id="GO:0030170">
    <property type="term" value="F:pyridoxal phosphate binding"/>
    <property type="evidence" value="ECO:0007669"/>
    <property type="project" value="TreeGrafter"/>
</dbReference>
<dbReference type="SUPFAM" id="SSF53383">
    <property type="entry name" value="PLP-dependent transferases"/>
    <property type="match status" value="1"/>
</dbReference>
<evidence type="ECO:0000256" key="8">
    <source>
        <dbReference type="ARBA" id="ARBA00066317"/>
    </source>
</evidence>
<comment type="caution">
    <text evidence="13">The sequence shown here is derived from an EMBL/GenBank/DDBJ whole genome shotgun (WGS) entry which is preliminary data.</text>
</comment>
<reference evidence="13 14" key="1">
    <citation type="submission" date="2018-07" db="EMBL/GenBank/DDBJ databases">
        <title>Dyadobacter roseus sp. nov., isolated from rose rhizosphere soil.</title>
        <authorList>
            <person name="Chen L."/>
        </authorList>
    </citation>
    <scope>NUCLEOTIDE SEQUENCE [LARGE SCALE GENOMIC DNA]</scope>
    <source>
        <strain evidence="13 14">RS19</strain>
    </source>
</reference>
<dbReference type="InterPro" id="IPR015421">
    <property type="entry name" value="PyrdxlP-dep_Trfase_major"/>
</dbReference>
<dbReference type="InterPro" id="IPR015424">
    <property type="entry name" value="PyrdxlP-dep_Trfase"/>
</dbReference>
<evidence type="ECO:0000256" key="9">
    <source>
        <dbReference type="ARBA" id="ARBA00074221"/>
    </source>
</evidence>
<keyword evidence="4 13" id="KW-0808">Transferase</keyword>
<dbReference type="Pfam" id="PF01041">
    <property type="entry name" value="DegT_DnrJ_EryC1"/>
    <property type="match status" value="1"/>
</dbReference>
<evidence type="ECO:0000256" key="11">
    <source>
        <dbReference type="PIRSR" id="PIRSR000390-2"/>
    </source>
</evidence>
<evidence type="ECO:0000256" key="10">
    <source>
        <dbReference type="PIRSR" id="PIRSR000390-1"/>
    </source>
</evidence>
<dbReference type="PANTHER" id="PTHR30244">
    <property type="entry name" value="TRANSAMINASE"/>
    <property type="match status" value="1"/>
</dbReference>